<proteinExistence type="inferred from homology"/>
<keyword evidence="6" id="KW-1185">Reference proteome</keyword>
<organism evidence="5 6">
    <name type="scientific">Wohlfahrtiimonas larvae</name>
    <dbReference type="NCBI Taxonomy" id="1157986"/>
    <lineage>
        <taxon>Bacteria</taxon>
        <taxon>Pseudomonadati</taxon>
        <taxon>Pseudomonadota</taxon>
        <taxon>Gammaproteobacteria</taxon>
        <taxon>Cardiobacteriales</taxon>
        <taxon>Ignatzschineriaceae</taxon>
        <taxon>Wohlfahrtiimonas</taxon>
    </lineage>
</organism>
<name>A0ABP9MHH6_9GAMM</name>
<evidence type="ECO:0000313" key="6">
    <source>
        <dbReference type="Proteomes" id="UP001500631"/>
    </source>
</evidence>
<sequence>MNIQNNLNQILDRITNAAQASGRNSENILLLLATKTQPIERIQEAIDLGFALIGENRAQEVTDKFPHIQRSDKVIMPYQQHFIGHLQTNKVRAIFPYVQCIQSVDRSSLAEKLHTECEKHNETREIFIQVNVSKEESKQGLATDQLFPFLESLQQFPTLEIRGFMTIGLNADDEKSVREGYAHLRTLNEQAITQGLIPNTATELSMGMSHDLEWAIAEGATMIRVGSAVFGARQ</sequence>
<dbReference type="InterPro" id="IPR011078">
    <property type="entry name" value="PyrdxlP_homeostasis"/>
</dbReference>
<reference evidence="6" key="1">
    <citation type="journal article" date="2019" name="Int. J. Syst. Evol. Microbiol.">
        <title>The Global Catalogue of Microorganisms (GCM) 10K type strain sequencing project: providing services to taxonomists for standard genome sequencing and annotation.</title>
        <authorList>
            <consortium name="The Broad Institute Genomics Platform"/>
            <consortium name="The Broad Institute Genome Sequencing Center for Infectious Disease"/>
            <person name="Wu L."/>
            <person name="Ma J."/>
        </authorList>
    </citation>
    <scope>NUCLEOTIDE SEQUENCE [LARGE SCALE GENOMIC DNA]</scope>
    <source>
        <strain evidence="6">JCM 18424</strain>
    </source>
</reference>
<dbReference type="NCBIfam" id="TIGR00044">
    <property type="entry name" value="YggS family pyridoxal phosphate-dependent enzyme"/>
    <property type="match status" value="1"/>
</dbReference>
<comment type="caution">
    <text evidence="5">The sequence shown here is derived from an EMBL/GenBank/DDBJ whole genome shotgun (WGS) entry which is preliminary data.</text>
</comment>
<protein>
    <recommendedName>
        <fullName evidence="2">Pyridoxal phosphate homeostasis protein</fullName>
        <shortName evidence="2">PLP homeostasis protein</shortName>
    </recommendedName>
</protein>
<dbReference type="RefSeq" id="WP_077926250.1">
    <property type="nucleotide sequence ID" value="NZ_BAABKE010000001.1"/>
</dbReference>
<dbReference type="CDD" id="cd00635">
    <property type="entry name" value="PLPDE_III_YBL036c_like"/>
    <property type="match status" value="1"/>
</dbReference>
<keyword evidence="1 2" id="KW-0663">Pyridoxal phosphate</keyword>
<evidence type="ECO:0000256" key="3">
    <source>
        <dbReference type="RuleBase" id="RU004514"/>
    </source>
</evidence>
<dbReference type="EMBL" id="BAABKE010000001">
    <property type="protein sequence ID" value="GAA5094608.1"/>
    <property type="molecule type" value="Genomic_DNA"/>
</dbReference>
<dbReference type="SUPFAM" id="SSF51419">
    <property type="entry name" value="PLP-binding barrel"/>
    <property type="match status" value="1"/>
</dbReference>
<dbReference type="PANTHER" id="PTHR10146">
    <property type="entry name" value="PROLINE SYNTHETASE CO-TRANSCRIBED BACTERIAL HOMOLOG PROTEIN"/>
    <property type="match status" value="1"/>
</dbReference>
<accession>A0ABP9MHH6</accession>
<evidence type="ECO:0000256" key="2">
    <source>
        <dbReference type="HAMAP-Rule" id="MF_02087"/>
    </source>
</evidence>
<gene>
    <name evidence="5" type="ORF">GCM10023338_03110</name>
</gene>
<dbReference type="PANTHER" id="PTHR10146:SF14">
    <property type="entry name" value="PYRIDOXAL PHOSPHATE HOMEOSTASIS PROTEIN"/>
    <property type="match status" value="1"/>
</dbReference>
<dbReference type="InterPro" id="IPR001608">
    <property type="entry name" value="Ala_racemase_N"/>
</dbReference>
<evidence type="ECO:0000256" key="1">
    <source>
        <dbReference type="ARBA" id="ARBA00022898"/>
    </source>
</evidence>
<dbReference type="HAMAP" id="MF_02087">
    <property type="entry name" value="PLP_homeostasis"/>
    <property type="match status" value="1"/>
</dbReference>
<dbReference type="InterPro" id="IPR029066">
    <property type="entry name" value="PLP-binding_barrel"/>
</dbReference>
<dbReference type="Gene3D" id="3.20.20.10">
    <property type="entry name" value="Alanine racemase"/>
    <property type="match status" value="1"/>
</dbReference>
<feature type="modified residue" description="N6-(pyridoxal phosphate)lysine" evidence="2">
    <location>
        <position position="35"/>
    </location>
</feature>
<dbReference type="Proteomes" id="UP001500631">
    <property type="component" value="Unassembled WGS sequence"/>
</dbReference>
<dbReference type="Pfam" id="PF01168">
    <property type="entry name" value="Ala_racemase_N"/>
    <property type="match status" value="1"/>
</dbReference>
<comment type="function">
    <text evidence="2">Pyridoxal 5'-phosphate (PLP)-binding protein, which is involved in PLP homeostasis.</text>
</comment>
<comment type="similarity">
    <text evidence="2 3">Belongs to the pyridoxal phosphate-binding protein YggS/PROSC family.</text>
</comment>
<evidence type="ECO:0000313" key="5">
    <source>
        <dbReference type="EMBL" id="GAA5094608.1"/>
    </source>
</evidence>
<evidence type="ECO:0000259" key="4">
    <source>
        <dbReference type="Pfam" id="PF01168"/>
    </source>
</evidence>
<feature type="domain" description="Alanine racemase N-terminal" evidence="4">
    <location>
        <begin position="83"/>
        <end position="233"/>
    </location>
</feature>
<dbReference type="PIRSF" id="PIRSF004848">
    <property type="entry name" value="YBL036c_PLPDEIII"/>
    <property type="match status" value="1"/>
</dbReference>